<evidence type="ECO:0000259" key="2">
    <source>
        <dbReference type="Pfam" id="PF04982"/>
    </source>
</evidence>
<sequence length="184" mass="19016">MLINGGVSIGLLAAMAHLARSPLIFPSLGPTAFLLFFRPLAAASSPRHTVLGHLVGVLVGLFCLWAFGLLGVPANLSEGVGLARVGAAALSLGGTGAVMVYFGVAHPPAGATTLIVSLGLMPHLWQAPVLMGAVCLMALQGVVINRLAGIPYPLWRPSEQRAEQAAKLKAELDDSPVKPGDRMI</sequence>
<dbReference type="OrthoDB" id="9811720at2"/>
<dbReference type="EMBL" id="VOSM01000014">
    <property type="protein sequence ID" value="TXD34291.1"/>
    <property type="molecule type" value="Genomic_DNA"/>
</dbReference>
<gene>
    <name evidence="3" type="ORF">FRC98_18960</name>
</gene>
<keyword evidence="4" id="KW-1185">Reference proteome</keyword>
<reference evidence="3 4" key="1">
    <citation type="submission" date="2019-08" db="EMBL/GenBank/DDBJ databases">
        <title>Bradymonadales sp. TMQ4.</title>
        <authorList>
            <person name="Liang Q."/>
        </authorList>
    </citation>
    <scope>NUCLEOTIDE SEQUENCE [LARGE SCALE GENOMIC DNA]</scope>
    <source>
        <strain evidence="3 4">TMQ4</strain>
    </source>
</reference>
<evidence type="ECO:0000313" key="3">
    <source>
        <dbReference type="EMBL" id="TXD34291.1"/>
    </source>
</evidence>
<dbReference type="AlphaFoldDB" id="A0A5C6X201"/>
<keyword evidence="1" id="KW-0472">Membrane</keyword>
<accession>A0A5C6X201</accession>
<comment type="caution">
    <text evidence="3">The sequence shown here is derived from an EMBL/GenBank/DDBJ whole genome shotgun (WGS) entry which is preliminary data.</text>
</comment>
<dbReference type="PANTHER" id="PTHR33741">
    <property type="entry name" value="TRANSMEMBRANE PROTEIN DDB_G0269096-RELATED"/>
    <property type="match status" value="1"/>
</dbReference>
<keyword evidence="1" id="KW-0812">Transmembrane</keyword>
<feature type="transmembrane region" description="Helical" evidence="1">
    <location>
        <begin position="50"/>
        <end position="70"/>
    </location>
</feature>
<dbReference type="InterPro" id="IPR007065">
    <property type="entry name" value="HPP"/>
</dbReference>
<dbReference type="Proteomes" id="UP000321412">
    <property type="component" value="Unassembled WGS sequence"/>
</dbReference>
<organism evidence="3 4">
    <name type="scientific">Lujinxingia vulgaris</name>
    <dbReference type="NCBI Taxonomy" id="2600176"/>
    <lineage>
        <taxon>Bacteria</taxon>
        <taxon>Deltaproteobacteria</taxon>
        <taxon>Bradymonadales</taxon>
        <taxon>Lujinxingiaceae</taxon>
        <taxon>Lujinxingia</taxon>
    </lineage>
</organism>
<dbReference type="Pfam" id="PF04982">
    <property type="entry name" value="TM_HPP"/>
    <property type="match status" value="1"/>
</dbReference>
<evidence type="ECO:0000313" key="4">
    <source>
        <dbReference type="Proteomes" id="UP000321412"/>
    </source>
</evidence>
<feature type="domain" description="HPP transmembrane region" evidence="2">
    <location>
        <begin position="3"/>
        <end position="153"/>
    </location>
</feature>
<proteinExistence type="predicted"/>
<protein>
    <submittedName>
        <fullName evidence="3">HPP family protein</fullName>
    </submittedName>
</protein>
<keyword evidence="1" id="KW-1133">Transmembrane helix</keyword>
<dbReference type="InterPro" id="IPR058581">
    <property type="entry name" value="TM_HPP"/>
</dbReference>
<name>A0A5C6X201_9DELT</name>
<feature type="transmembrane region" description="Helical" evidence="1">
    <location>
        <begin position="82"/>
        <end position="104"/>
    </location>
</feature>
<dbReference type="PANTHER" id="PTHR33741:SF5">
    <property type="entry name" value="TRANSMEMBRANE PROTEIN DDB_G0269096-RELATED"/>
    <property type="match status" value="1"/>
</dbReference>
<evidence type="ECO:0000256" key="1">
    <source>
        <dbReference type="SAM" id="Phobius"/>
    </source>
</evidence>